<accession>A0A2K3JZ12</accession>
<feature type="non-terminal residue" evidence="1">
    <location>
        <position position="1"/>
    </location>
</feature>
<protein>
    <submittedName>
        <fullName evidence="1">Uncharacterized protein</fullName>
    </submittedName>
</protein>
<reference evidence="1 2" key="2">
    <citation type="journal article" date="2017" name="Front. Plant Sci.">
        <title>Gene Classification and Mining of Molecular Markers Useful in Red Clover (Trifolium pratense) Breeding.</title>
        <authorList>
            <person name="Istvanek J."/>
            <person name="Dluhosova J."/>
            <person name="Dluhos P."/>
            <person name="Patkova L."/>
            <person name="Nedelnik J."/>
            <person name="Repkova J."/>
        </authorList>
    </citation>
    <scope>NUCLEOTIDE SEQUENCE [LARGE SCALE GENOMIC DNA]</scope>
    <source>
        <strain evidence="2">cv. Tatra</strain>
        <tissue evidence="1">Young leaves</tissue>
    </source>
</reference>
<dbReference type="AlphaFoldDB" id="A0A2K3JZ12"/>
<comment type="caution">
    <text evidence="1">The sequence shown here is derived from an EMBL/GenBank/DDBJ whole genome shotgun (WGS) entry which is preliminary data.</text>
</comment>
<sequence length="30" mass="3451">EKCVHMGNYVSSGTLSWTEKKPLELSRIQE</sequence>
<evidence type="ECO:0000313" key="2">
    <source>
        <dbReference type="Proteomes" id="UP000236291"/>
    </source>
</evidence>
<proteinExistence type="predicted"/>
<dbReference type="Proteomes" id="UP000236291">
    <property type="component" value="Unassembled WGS sequence"/>
</dbReference>
<gene>
    <name evidence="1" type="ORF">L195_g059620</name>
</gene>
<reference evidence="1 2" key="1">
    <citation type="journal article" date="2014" name="Am. J. Bot.">
        <title>Genome assembly and annotation for red clover (Trifolium pratense; Fabaceae).</title>
        <authorList>
            <person name="Istvanek J."/>
            <person name="Jaros M."/>
            <person name="Krenek A."/>
            <person name="Repkova J."/>
        </authorList>
    </citation>
    <scope>NUCLEOTIDE SEQUENCE [LARGE SCALE GENOMIC DNA]</scope>
    <source>
        <strain evidence="2">cv. Tatra</strain>
        <tissue evidence="1">Young leaves</tissue>
    </source>
</reference>
<organism evidence="1 2">
    <name type="scientific">Trifolium pratense</name>
    <name type="common">Red clover</name>
    <dbReference type="NCBI Taxonomy" id="57577"/>
    <lineage>
        <taxon>Eukaryota</taxon>
        <taxon>Viridiplantae</taxon>
        <taxon>Streptophyta</taxon>
        <taxon>Embryophyta</taxon>
        <taxon>Tracheophyta</taxon>
        <taxon>Spermatophyta</taxon>
        <taxon>Magnoliopsida</taxon>
        <taxon>eudicotyledons</taxon>
        <taxon>Gunneridae</taxon>
        <taxon>Pentapetalae</taxon>
        <taxon>rosids</taxon>
        <taxon>fabids</taxon>
        <taxon>Fabales</taxon>
        <taxon>Fabaceae</taxon>
        <taxon>Papilionoideae</taxon>
        <taxon>50 kb inversion clade</taxon>
        <taxon>NPAAA clade</taxon>
        <taxon>Hologalegina</taxon>
        <taxon>IRL clade</taxon>
        <taxon>Trifolieae</taxon>
        <taxon>Trifolium</taxon>
    </lineage>
</organism>
<dbReference type="EMBL" id="ASHM01131455">
    <property type="protein sequence ID" value="PNX59299.1"/>
    <property type="molecule type" value="Genomic_DNA"/>
</dbReference>
<evidence type="ECO:0000313" key="1">
    <source>
        <dbReference type="EMBL" id="PNX59299.1"/>
    </source>
</evidence>
<name>A0A2K3JZ12_TRIPR</name>